<keyword evidence="2" id="KW-1185">Reference proteome</keyword>
<comment type="caution">
    <text evidence="1">The sequence shown here is derived from an EMBL/GenBank/DDBJ whole genome shotgun (WGS) entry which is preliminary data.</text>
</comment>
<accession>A0A8H9J596</accession>
<dbReference type="OrthoDB" id="3473567at2"/>
<evidence type="ECO:0008006" key="3">
    <source>
        <dbReference type="Google" id="ProtNLM"/>
    </source>
</evidence>
<dbReference type="Gene3D" id="3.20.20.150">
    <property type="entry name" value="Divalent-metal-dependent TIM barrel enzymes"/>
    <property type="match status" value="1"/>
</dbReference>
<protein>
    <recommendedName>
        <fullName evidence="3">TIM barrel protein</fullName>
    </recommendedName>
</protein>
<evidence type="ECO:0000313" key="1">
    <source>
        <dbReference type="EMBL" id="GHF76650.1"/>
    </source>
</evidence>
<dbReference type="RefSeq" id="WP_145936812.1">
    <property type="nucleotide sequence ID" value="NZ_BNAV01000011.1"/>
</dbReference>
<name>A0A8H9J596_9PSEU</name>
<dbReference type="EMBL" id="BNAV01000011">
    <property type="protein sequence ID" value="GHF76650.1"/>
    <property type="molecule type" value="Genomic_DNA"/>
</dbReference>
<gene>
    <name evidence="1" type="ORF">GCM10017566_58460</name>
</gene>
<reference evidence="1" key="2">
    <citation type="submission" date="2020-09" db="EMBL/GenBank/DDBJ databases">
        <authorList>
            <person name="Sun Q."/>
            <person name="Zhou Y."/>
        </authorList>
    </citation>
    <scope>NUCLEOTIDE SEQUENCE</scope>
    <source>
        <strain evidence="1">CGMCC 4.7679</strain>
    </source>
</reference>
<dbReference type="AlphaFoldDB" id="A0A8H9J596"/>
<organism evidence="1 2">
    <name type="scientific">Amycolatopsis bartoniae</name>
    <dbReference type="NCBI Taxonomy" id="941986"/>
    <lineage>
        <taxon>Bacteria</taxon>
        <taxon>Bacillati</taxon>
        <taxon>Actinomycetota</taxon>
        <taxon>Actinomycetes</taxon>
        <taxon>Pseudonocardiales</taxon>
        <taxon>Pseudonocardiaceae</taxon>
        <taxon>Amycolatopsis</taxon>
    </lineage>
</organism>
<reference evidence="1" key="1">
    <citation type="journal article" date="2014" name="Int. J. Syst. Evol. Microbiol.">
        <title>Complete genome sequence of Corynebacterium casei LMG S-19264T (=DSM 44701T), isolated from a smear-ripened cheese.</title>
        <authorList>
            <consortium name="US DOE Joint Genome Institute (JGI-PGF)"/>
            <person name="Walter F."/>
            <person name="Albersmeier A."/>
            <person name="Kalinowski J."/>
            <person name="Ruckert C."/>
        </authorList>
    </citation>
    <scope>NUCLEOTIDE SEQUENCE</scope>
    <source>
        <strain evidence="1">CGMCC 4.7679</strain>
    </source>
</reference>
<dbReference type="Proteomes" id="UP000658656">
    <property type="component" value="Unassembled WGS sequence"/>
</dbReference>
<evidence type="ECO:0000313" key="2">
    <source>
        <dbReference type="Proteomes" id="UP000658656"/>
    </source>
</evidence>
<dbReference type="InterPro" id="IPR036237">
    <property type="entry name" value="Xyl_isomerase-like_sf"/>
</dbReference>
<proteinExistence type="predicted"/>
<dbReference type="SUPFAM" id="SSF51658">
    <property type="entry name" value="Xylose isomerase-like"/>
    <property type="match status" value="1"/>
</dbReference>
<sequence>MNPRLGISSACAKHLDSEELASLVLSLGGRTVDLRAGRGHRWEQSGLDGFRALGVEVGHVGLSVVLGNPRHDPEKVAKEAARYGGVPLRVFAAEHVAADDQLVAEQVEALTGAAGPVGDVLVDTHQGYASLRQIEELHDRYGVRAVVDLEGLAFLEPSVEKAAARLAAFTQTVHVKGFALRPGSLKTRHRPLGPADRVVLSRAREAFAGVPRVCLQSEAGSVAQDFAVLAEVWTQSGLTAPSGGTPSKGRG</sequence>